<evidence type="ECO:0000259" key="15">
    <source>
        <dbReference type="Pfam" id="PF21137"/>
    </source>
</evidence>
<dbReference type="GO" id="GO:0005829">
    <property type="term" value="C:cytosol"/>
    <property type="evidence" value="ECO:0007669"/>
    <property type="project" value="UniProtKB-SubCell"/>
</dbReference>
<feature type="domain" description="Protein arginine N-methyltransferase" evidence="16">
    <location>
        <begin position="497"/>
        <end position="555"/>
    </location>
</feature>
<accession>A0A0C2X0Y4</accession>
<feature type="compositionally biased region" description="Acidic residues" evidence="13">
    <location>
        <begin position="22"/>
        <end position="36"/>
    </location>
</feature>
<dbReference type="Gene3D" id="2.70.160.11">
    <property type="entry name" value="Hnrnp arginine n-methyltransferase1"/>
    <property type="match status" value="1"/>
</dbReference>
<comment type="catalytic activity">
    <reaction evidence="10">
        <text>L-arginyl-[protein] + 2 S-adenosyl-L-methionine = N(omega),N(omega)-dimethyl-L-arginyl-[protein] + 2 S-adenosyl-L-homocysteine + 2 H(+)</text>
        <dbReference type="Rhea" id="RHEA:48096"/>
        <dbReference type="Rhea" id="RHEA-COMP:10532"/>
        <dbReference type="Rhea" id="RHEA-COMP:11991"/>
        <dbReference type="ChEBI" id="CHEBI:15378"/>
        <dbReference type="ChEBI" id="CHEBI:29965"/>
        <dbReference type="ChEBI" id="CHEBI:57856"/>
        <dbReference type="ChEBI" id="CHEBI:59789"/>
        <dbReference type="ChEBI" id="CHEBI:61897"/>
        <dbReference type="EC" id="2.1.1.319"/>
    </reaction>
    <physiologicalReaction direction="left-to-right" evidence="10">
        <dbReference type="Rhea" id="RHEA:48097"/>
    </physiologicalReaction>
</comment>
<dbReference type="EMBL" id="KN818230">
    <property type="protein sequence ID" value="KIL67772.1"/>
    <property type="molecule type" value="Genomic_DNA"/>
</dbReference>
<keyword evidence="18" id="KW-1185">Reference proteome</keyword>
<dbReference type="OrthoDB" id="7848332at2759"/>
<evidence type="ECO:0000256" key="10">
    <source>
        <dbReference type="ARBA" id="ARBA00047384"/>
    </source>
</evidence>
<dbReference type="GO" id="GO:0032259">
    <property type="term" value="P:methylation"/>
    <property type="evidence" value="ECO:0007669"/>
    <property type="project" value="UniProtKB-KW"/>
</dbReference>
<dbReference type="GO" id="GO:0042054">
    <property type="term" value="F:histone methyltransferase activity"/>
    <property type="evidence" value="ECO:0007669"/>
    <property type="project" value="TreeGrafter"/>
</dbReference>
<keyword evidence="3" id="KW-0963">Cytoplasm</keyword>
<keyword evidence="8" id="KW-0863">Zinc-finger</keyword>
<feature type="domain" description="Protein arginine N-methyltransferase 3-like C2H2 zinc finger" evidence="15">
    <location>
        <begin position="78"/>
        <end position="124"/>
    </location>
</feature>
<dbReference type="GO" id="GO:0035242">
    <property type="term" value="F:protein-arginine omega-N asymmetric methyltransferase activity"/>
    <property type="evidence" value="ECO:0007669"/>
    <property type="project" value="UniProtKB-EC"/>
</dbReference>
<dbReference type="AlphaFoldDB" id="A0A0C2X0Y4"/>
<dbReference type="InterPro" id="IPR036236">
    <property type="entry name" value="Znf_C2H2_sf"/>
</dbReference>
<evidence type="ECO:0000313" key="18">
    <source>
        <dbReference type="Proteomes" id="UP000054549"/>
    </source>
</evidence>
<comment type="catalytic activity">
    <reaction evidence="11">
        <text>L-arginyl-[protein] + S-adenosyl-L-methionine = N(omega)-methyl-L-arginyl-[protein] + S-adenosyl-L-homocysteine + H(+)</text>
        <dbReference type="Rhea" id="RHEA:48100"/>
        <dbReference type="Rhea" id="RHEA-COMP:10532"/>
        <dbReference type="Rhea" id="RHEA-COMP:11990"/>
        <dbReference type="ChEBI" id="CHEBI:15378"/>
        <dbReference type="ChEBI" id="CHEBI:29965"/>
        <dbReference type="ChEBI" id="CHEBI:57856"/>
        <dbReference type="ChEBI" id="CHEBI:59789"/>
        <dbReference type="ChEBI" id="CHEBI:65280"/>
    </reaction>
    <physiologicalReaction direction="left-to-right" evidence="11">
        <dbReference type="Rhea" id="RHEA:48101"/>
    </physiologicalReaction>
</comment>
<dbReference type="PANTHER" id="PTHR11006:SF53">
    <property type="entry name" value="PROTEIN ARGININE N-METHYLTRANSFERASE 3"/>
    <property type="match status" value="1"/>
</dbReference>
<evidence type="ECO:0000256" key="1">
    <source>
        <dbReference type="ARBA" id="ARBA00004514"/>
    </source>
</evidence>
<keyword evidence="5 12" id="KW-0808">Transferase</keyword>
<sequence length="572" mass="64287">MSYRIKSFVGRDPDGQSSQVDSSEEEDLNDDDENWDDWVSDSLVQPPCKSLFDDTSFPSVEETLRYDETTHDFNLDRLCSKISLDIHGRIRLINYIRKNKISPADAQNLSGKETFFLSDEYLIPVIESDALLQVQPDWSESEDEVSENIDSDRKILLLQKQLAASKQELIEYRRLVTRGIDRENLLEVIDGTEPAEDSKGEDDDGHYFRSYAENEIHAVMIQDRVRTSTYASSILTNPALFRDAIVLDVGCGTGILSMFAAQAGARHVFAVDASDISERAKRIIKANCLEDIITVIEGKVEEINLPEGIDKVDIIISEWMGYALLYESMLDSVLCARDRFLKPGGVLAPSQCKMNLALCDAAEVSKERIESWSDVYGFDMSIMAEGAYGEAMIDVVGPEALFSEPFVIKDLLIKDVTARQLDFTSEFTLTSTAVKRSKVNAFILYFDVFFDPTGQAVPENFQAHIVKEALVADLWPVGGKPAPKRRQSIGKEKGEIASFTTGPHSLPTHWKQTLFMLRDPIPVVEGTVVTGTFHCRKSQTNSRELDVEIHYRVQEAGEYQSNTVIVQLFKVR</sequence>
<dbReference type="SUPFAM" id="SSF53335">
    <property type="entry name" value="S-adenosyl-L-methionine-dependent methyltransferases"/>
    <property type="match status" value="1"/>
</dbReference>
<dbReference type="InterPro" id="IPR025799">
    <property type="entry name" value="Arg_MeTrfase"/>
</dbReference>
<proteinExistence type="predicted"/>
<feature type="domain" description="Protein arginine N-methyltransferase" evidence="16">
    <location>
        <begin position="354"/>
        <end position="453"/>
    </location>
</feature>
<dbReference type="PROSITE" id="PS51678">
    <property type="entry name" value="SAM_MT_PRMT"/>
    <property type="match status" value="1"/>
</dbReference>
<evidence type="ECO:0000256" key="9">
    <source>
        <dbReference type="ARBA" id="ARBA00022833"/>
    </source>
</evidence>
<evidence type="ECO:0000256" key="2">
    <source>
        <dbReference type="ARBA" id="ARBA00011925"/>
    </source>
</evidence>
<evidence type="ECO:0000256" key="8">
    <source>
        <dbReference type="ARBA" id="ARBA00022771"/>
    </source>
</evidence>
<dbReference type="InterPro" id="IPR041698">
    <property type="entry name" value="Methyltransf_25"/>
</dbReference>
<feature type="domain" description="Methyltransferase" evidence="14">
    <location>
        <begin position="246"/>
        <end position="345"/>
    </location>
</feature>
<protein>
    <recommendedName>
        <fullName evidence="2">type I protein arginine methyltransferase</fullName>
        <ecNumber evidence="2">2.1.1.319</ecNumber>
    </recommendedName>
</protein>
<evidence type="ECO:0000259" key="14">
    <source>
        <dbReference type="Pfam" id="PF13649"/>
    </source>
</evidence>
<dbReference type="InterPro" id="IPR029063">
    <property type="entry name" value="SAM-dependent_MTases_sf"/>
</dbReference>
<dbReference type="CDD" id="cd02440">
    <property type="entry name" value="AdoMet_MTases"/>
    <property type="match status" value="1"/>
</dbReference>
<reference evidence="17 18" key="1">
    <citation type="submission" date="2014-04" db="EMBL/GenBank/DDBJ databases">
        <title>Evolutionary Origins and Diversification of the Mycorrhizal Mutualists.</title>
        <authorList>
            <consortium name="DOE Joint Genome Institute"/>
            <consortium name="Mycorrhizal Genomics Consortium"/>
            <person name="Kohler A."/>
            <person name="Kuo A."/>
            <person name="Nagy L.G."/>
            <person name="Floudas D."/>
            <person name="Copeland A."/>
            <person name="Barry K.W."/>
            <person name="Cichocki N."/>
            <person name="Veneault-Fourrey C."/>
            <person name="LaButti K."/>
            <person name="Lindquist E.A."/>
            <person name="Lipzen A."/>
            <person name="Lundell T."/>
            <person name="Morin E."/>
            <person name="Murat C."/>
            <person name="Riley R."/>
            <person name="Ohm R."/>
            <person name="Sun H."/>
            <person name="Tunlid A."/>
            <person name="Henrissat B."/>
            <person name="Grigoriev I.V."/>
            <person name="Hibbett D.S."/>
            <person name="Martin F."/>
        </authorList>
    </citation>
    <scope>NUCLEOTIDE SEQUENCE [LARGE SCALE GENOMIC DNA]</scope>
    <source>
        <strain evidence="17 18">Koide BX008</strain>
    </source>
</reference>
<dbReference type="InterPro" id="IPR049482">
    <property type="entry name" value="ANM3-like_C2H2_Zf"/>
</dbReference>
<dbReference type="HOGENOM" id="CLU_017375_6_1_1"/>
<feature type="region of interest" description="Disordered" evidence="13">
    <location>
        <begin position="1"/>
        <end position="36"/>
    </location>
</feature>
<dbReference type="InterPro" id="IPR055135">
    <property type="entry name" value="PRMT_dom"/>
</dbReference>
<name>A0A0C2X0Y4_AMAMK</name>
<dbReference type="FunCoup" id="A0A0C2X0Y4">
    <property type="interactions" value="177"/>
</dbReference>
<evidence type="ECO:0000256" key="6">
    <source>
        <dbReference type="ARBA" id="ARBA00022691"/>
    </source>
</evidence>
<dbReference type="Gene3D" id="3.40.50.150">
    <property type="entry name" value="Vaccinia Virus protein VP39"/>
    <property type="match status" value="1"/>
</dbReference>
<keyword evidence="6 12" id="KW-0949">S-adenosyl-L-methionine</keyword>
<dbReference type="Pfam" id="PF21137">
    <property type="entry name" value="ANM3_C2H2_Zf"/>
    <property type="match status" value="1"/>
</dbReference>
<dbReference type="SUPFAM" id="SSF57667">
    <property type="entry name" value="beta-beta-alpha zinc fingers"/>
    <property type="match status" value="1"/>
</dbReference>
<dbReference type="InParanoid" id="A0A0C2X0Y4"/>
<dbReference type="GO" id="GO:0005634">
    <property type="term" value="C:nucleus"/>
    <property type="evidence" value="ECO:0007669"/>
    <property type="project" value="TreeGrafter"/>
</dbReference>
<evidence type="ECO:0000256" key="5">
    <source>
        <dbReference type="ARBA" id="ARBA00022679"/>
    </source>
</evidence>
<dbReference type="FunFam" id="3.40.50.150:FF:000003">
    <property type="entry name" value="Blast:Protein arginine N-methyltransferase 1"/>
    <property type="match status" value="1"/>
</dbReference>
<evidence type="ECO:0000259" key="16">
    <source>
        <dbReference type="Pfam" id="PF22528"/>
    </source>
</evidence>
<comment type="subcellular location">
    <subcellularLocation>
        <location evidence="1">Cytoplasm</location>
        <location evidence="1">Cytosol</location>
    </subcellularLocation>
</comment>
<gene>
    <name evidence="17" type="ORF">M378DRAFT_975790</name>
</gene>
<dbReference type="Pfam" id="PF13649">
    <property type="entry name" value="Methyltransf_25"/>
    <property type="match status" value="1"/>
</dbReference>
<dbReference type="EC" id="2.1.1.319" evidence="2"/>
<evidence type="ECO:0000256" key="12">
    <source>
        <dbReference type="PROSITE-ProRule" id="PRU01015"/>
    </source>
</evidence>
<evidence type="ECO:0000256" key="3">
    <source>
        <dbReference type="ARBA" id="ARBA00022490"/>
    </source>
</evidence>
<dbReference type="STRING" id="946122.A0A0C2X0Y4"/>
<dbReference type="Proteomes" id="UP000054549">
    <property type="component" value="Unassembled WGS sequence"/>
</dbReference>
<keyword evidence="9" id="KW-0862">Zinc</keyword>
<dbReference type="PANTHER" id="PTHR11006">
    <property type="entry name" value="PROTEIN ARGININE N-METHYLTRANSFERASE"/>
    <property type="match status" value="1"/>
</dbReference>
<keyword evidence="7" id="KW-0479">Metal-binding</keyword>
<organism evidence="17 18">
    <name type="scientific">Amanita muscaria (strain Koide BX008)</name>
    <dbReference type="NCBI Taxonomy" id="946122"/>
    <lineage>
        <taxon>Eukaryota</taxon>
        <taxon>Fungi</taxon>
        <taxon>Dikarya</taxon>
        <taxon>Basidiomycota</taxon>
        <taxon>Agaricomycotina</taxon>
        <taxon>Agaricomycetes</taxon>
        <taxon>Agaricomycetidae</taxon>
        <taxon>Agaricales</taxon>
        <taxon>Pluteineae</taxon>
        <taxon>Amanitaceae</taxon>
        <taxon>Amanita</taxon>
    </lineage>
</organism>
<dbReference type="Pfam" id="PF22528">
    <property type="entry name" value="PRMT_C"/>
    <property type="match status" value="2"/>
</dbReference>
<evidence type="ECO:0000256" key="11">
    <source>
        <dbReference type="ARBA" id="ARBA00049303"/>
    </source>
</evidence>
<evidence type="ECO:0000256" key="4">
    <source>
        <dbReference type="ARBA" id="ARBA00022603"/>
    </source>
</evidence>
<evidence type="ECO:0000256" key="13">
    <source>
        <dbReference type="SAM" id="MobiDB-lite"/>
    </source>
</evidence>
<evidence type="ECO:0000313" key="17">
    <source>
        <dbReference type="EMBL" id="KIL67772.1"/>
    </source>
</evidence>
<dbReference type="GO" id="GO:0008270">
    <property type="term" value="F:zinc ion binding"/>
    <property type="evidence" value="ECO:0007669"/>
    <property type="project" value="UniProtKB-KW"/>
</dbReference>
<evidence type="ECO:0000256" key="7">
    <source>
        <dbReference type="ARBA" id="ARBA00022723"/>
    </source>
</evidence>
<keyword evidence="4 12" id="KW-0489">Methyltransferase</keyword>